<accession>A0AAE0IXJ7</accession>
<evidence type="ECO:0000256" key="2">
    <source>
        <dbReference type="SAM" id="MobiDB-lite"/>
    </source>
</evidence>
<reference evidence="5" key="1">
    <citation type="journal article" date="2023" name="Mol. Phylogenet. Evol.">
        <title>Genome-scale phylogeny and comparative genomics of the fungal order Sordariales.</title>
        <authorList>
            <person name="Hensen N."/>
            <person name="Bonometti L."/>
            <person name="Westerberg I."/>
            <person name="Brannstrom I.O."/>
            <person name="Guillou S."/>
            <person name="Cros-Aarteil S."/>
            <person name="Calhoun S."/>
            <person name="Haridas S."/>
            <person name="Kuo A."/>
            <person name="Mondo S."/>
            <person name="Pangilinan J."/>
            <person name="Riley R."/>
            <person name="LaButti K."/>
            <person name="Andreopoulos B."/>
            <person name="Lipzen A."/>
            <person name="Chen C."/>
            <person name="Yan M."/>
            <person name="Daum C."/>
            <person name="Ng V."/>
            <person name="Clum A."/>
            <person name="Steindorff A."/>
            <person name="Ohm R.A."/>
            <person name="Martin F."/>
            <person name="Silar P."/>
            <person name="Natvig D.O."/>
            <person name="Lalanne C."/>
            <person name="Gautier V."/>
            <person name="Ament-Velasquez S.L."/>
            <person name="Kruys A."/>
            <person name="Hutchinson M.I."/>
            <person name="Powell A.J."/>
            <person name="Barry K."/>
            <person name="Miller A.N."/>
            <person name="Grigoriev I.V."/>
            <person name="Debuchy R."/>
            <person name="Gladieux P."/>
            <person name="Hiltunen Thoren M."/>
            <person name="Johannesson H."/>
        </authorList>
    </citation>
    <scope>NUCLEOTIDE SEQUENCE</scope>
    <source>
        <strain evidence="5">SMH4131-1</strain>
    </source>
</reference>
<protein>
    <recommendedName>
        <fullName evidence="7">NACHT domain-containing protein</fullName>
    </recommendedName>
</protein>
<dbReference type="InterPro" id="IPR027417">
    <property type="entry name" value="P-loop_NTPase"/>
</dbReference>
<dbReference type="Proteomes" id="UP001286456">
    <property type="component" value="Unassembled WGS sequence"/>
</dbReference>
<reference evidence="5" key="2">
    <citation type="submission" date="2023-06" db="EMBL/GenBank/DDBJ databases">
        <authorList>
            <consortium name="Lawrence Berkeley National Laboratory"/>
            <person name="Haridas S."/>
            <person name="Hensen N."/>
            <person name="Bonometti L."/>
            <person name="Westerberg I."/>
            <person name="Brannstrom I.O."/>
            <person name="Guillou S."/>
            <person name="Cros-Aarteil S."/>
            <person name="Calhoun S."/>
            <person name="Kuo A."/>
            <person name="Mondo S."/>
            <person name="Pangilinan J."/>
            <person name="Riley R."/>
            <person name="Labutti K."/>
            <person name="Andreopoulos B."/>
            <person name="Lipzen A."/>
            <person name="Chen C."/>
            <person name="Yanf M."/>
            <person name="Daum C."/>
            <person name="Ng V."/>
            <person name="Clum A."/>
            <person name="Steindorff A."/>
            <person name="Ohm R."/>
            <person name="Martin F."/>
            <person name="Silar P."/>
            <person name="Natvig D."/>
            <person name="Lalanne C."/>
            <person name="Gautier V."/>
            <person name="Ament-Velasquez S.L."/>
            <person name="Kruys A."/>
            <person name="Hutchinson M.I."/>
            <person name="Powell A.J."/>
            <person name="Barry K."/>
            <person name="Miller A.N."/>
            <person name="Grigoriev I.V."/>
            <person name="Debuchy R."/>
            <person name="Gladieux P."/>
            <person name="Thoren M.H."/>
            <person name="Johannesson H."/>
        </authorList>
    </citation>
    <scope>NUCLEOTIDE SEQUENCE</scope>
    <source>
        <strain evidence="5">SMH4131-1</strain>
    </source>
</reference>
<feature type="region of interest" description="Disordered" evidence="2">
    <location>
        <begin position="11"/>
        <end position="97"/>
    </location>
</feature>
<dbReference type="EMBL" id="JAUEPO010000002">
    <property type="protein sequence ID" value="KAK3332757.1"/>
    <property type="molecule type" value="Genomic_DNA"/>
</dbReference>
<evidence type="ECO:0000259" key="3">
    <source>
        <dbReference type="Pfam" id="PF17100"/>
    </source>
</evidence>
<evidence type="ECO:0008006" key="7">
    <source>
        <dbReference type="Google" id="ProtNLM"/>
    </source>
</evidence>
<dbReference type="SUPFAM" id="SSF52540">
    <property type="entry name" value="P-loop containing nucleoside triphosphate hydrolases"/>
    <property type="match status" value="2"/>
</dbReference>
<sequence length="1104" mass="124746">MTLKECICCLPRKRPDPTVASEKATVKPPTALPEGLPRTPITPPQNASGPQGVSLAIPKPLPSESSYRTAPSRTLEMMEPPSSSRSPRSPRSPQPDPVFVTMEVWAAAYDTLKNDPEDEALVSNYEVFFDTLLWPAGMHHTHMPTSQPARVDPAGLDSDSTPEQQFRKVAQIYFETTQAHVEKEGIVSSAVQFMQRVKDVVSSALAVSPQASLAWAGVCLVVLPIILNHAEQIAAKQTGFSYVMSRFTWYDQVMDLLNSNYWKSQHNFTMLQQSIKEEIVQLYKLLIEYQLRAYFAYCRPLVTLAKDVFKLDDWDGMIVGIKESEGRLQDYMELNFEQNFLDKLHTISEDALRKQRQEVILKFKFPEELPYDVYQAYLDSIETPQSGTGYGVLSHPEFVKWASGNAGTFVLSGIPGSGKSVLAKAMLTELPKLRNTTVCAFFFKDNGSGQNLATTALCRILDELFKARVALVDDIIPKVEHLLAEEVRYNLDLLWSILDESTRGFEPGAFTIVLDALDECEFESATKLCDKLSSYLSRPYPRLKFFITTRPLVSNHPPFDFKNGFILETNEDSFCLDHLSKDIESVLTYRFEHFACNCIRDDQLKQELFSLVQPHEERSYLFVKLLFDFLELKCRDGLPRIPRNWVAIFKTLPATVKAAYHGFLERVRASHQNDVRLMLQIVVAAARPLTVREINIALNIRDCRDGNPNGLGLQDEDAFGDWILDACRFFLDVYHGRVYFIHQTAKDYLLDDASTKPDWIGEFTLVCCHRTLAESCIAYLSLPFVTKAQFKGTAKARHSQASGDASYHLWDLGDLEFGNYAAANWHNHLRDGQILLHTEGPGNFSTDTYVDQLRRLHSWDQKLVTCVRLDFPPTTKLDLNTLNRALAPDKGAGNLAPWMHHEICSTPQHAEVLIVTVDETNRFTILDEQHTPVSRIARTPVEATKAAVLLANSLRAIATFRAVEALTHYRPHCPLPMDWFSIRIFNKTKPPEDGSFGRLRLHNGENFSYVIANRTDAVPVYVHMLCLNASWTIGTLLWNTFIPPRGETSGDLAISIPRKVNEVDADEIEDTILVVFCVGEQLGVCEGAKYMGIWRFIVCGYMNI</sequence>
<name>A0AAE0IXJ7_9PEZI</name>
<dbReference type="PANTHER" id="PTHR10039">
    <property type="entry name" value="AMELOGENIN"/>
    <property type="match status" value="1"/>
</dbReference>
<feature type="compositionally biased region" description="Polar residues" evidence="2">
    <location>
        <begin position="63"/>
        <end position="72"/>
    </location>
</feature>
<evidence type="ECO:0000313" key="5">
    <source>
        <dbReference type="EMBL" id="KAK3332757.1"/>
    </source>
</evidence>
<comment type="caution">
    <text evidence="5">The sequence shown here is derived from an EMBL/GenBank/DDBJ whole genome shotgun (WGS) entry which is preliminary data.</text>
</comment>
<evidence type="ECO:0000259" key="4">
    <source>
        <dbReference type="Pfam" id="PF24883"/>
    </source>
</evidence>
<dbReference type="AlphaFoldDB" id="A0AAE0IXJ7"/>
<feature type="domain" description="NWD NACHT-NTPase N-terminal" evidence="3">
    <location>
        <begin position="103"/>
        <end position="329"/>
    </location>
</feature>
<organism evidence="5 6">
    <name type="scientific">Cercophora scortea</name>
    <dbReference type="NCBI Taxonomy" id="314031"/>
    <lineage>
        <taxon>Eukaryota</taxon>
        <taxon>Fungi</taxon>
        <taxon>Dikarya</taxon>
        <taxon>Ascomycota</taxon>
        <taxon>Pezizomycotina</taxon>
        <taxon>Sordariomycetes</taxon>
        <taxon>Sordariomycetidae</taxon>
        <taxon>Sordariales</taxon>
        <taxon>Lasiosphaeriaceae</taxon>
        <taxon>Cercophora</taxon>
    </lineage>
</organism>
<dbReference type="Pfam" id="PF24883">
    <property type="entry name" value="NPHP3_N"/>
    <property type="match status" value="1"/>
</dbReference>
<dbReference type="InterPro" id="IPR056884">
    <property type="entry name" value="NPHP3-like_N"/>
</dbReference>
<dbReference type="PANTHER" id="PTHR10039:SF17">
    <property type="entry name" value="FUNGAL STAND N-TERMINAL GOODBYE DOMAIN-CONTAINING PROTEIN-RELATED"/>
    <property type="match status" value="1"/>
</dbReference>
<dbReference type="Gene3D" id="3.40.50.300">
    <property type="entry name" value="P-loop containing nucleotide triphosphate hydrolases"/>
    <property type="match status" value="1"/>
</dbReference>
<feature type="compositionally biased region" description="Low complexity" evidence="2">
    <location>
        <begin position="80"/>
        <end position="89"/>
    </location>
</feature>
<keyword evidence="6" id="KW-1185">Reference proteome</keyword>
<feature type="domain" description="Nephrocystin 3-like N-terminal" evidence="4">
    <location>
        <begin position="387"/>
        <end position="550"/>
    </location>
</feature>
<keyword evidence="1" id="KW-0677">Repeat</keyword>
<gene>
    <name evidence="5" type="ORF">B0T19DRAFT_457715</name>
</gene>
<dbReference type="InterPro" id="IPR031359">
    <property type="entry name" value="NACHT_N"/>
</dbReference>
<proteinExistence type="predicted"/>
<evidence type="ECO:0000256" key="1">
    <source>
        <dbReference type="ARBA" id="ARBA00022737"/>
    </source>
</evidence>
<dbReference type="Pfam" id="PF17100">
    <property type="entry name" value="NACHT_N"/>
    <property type="match status" value="1"/>
</dbReference>
<evidence type="ECO:0000313" key="6">
    <source>
        <dbReference type="Proteomes" id="UP001286456"/>
    </source>
</evidence>